<feature type="transmembrane region" description="Helical" evidence="1">
    <location>
        <begin position="135"/>
        <end position="152"/>
    </location>
</feature>
<evidence type="ECO:0000256" key="1">
    <source>
        <dbReference type="SAM" id="Phobius"/>
    </source>
</evidence>
<gene>
    <name evidence="3" type="ORF">OIU85_013286</name>
</gene>
<dbReference type="GO" id="GO:0005783">
    <property type="term" value="C:endoplasmic reticulum"/>
    <property type="evidence" value="ECO:0007669"/>
    <property type="project" value="TreeGrafter"/>
</dbReference>
<dbReference type="InterPro" id="IPR008803">
    <property type="entry name" value="RHD3/Sey1"/>
</dbReference>
<keyword evidence="1" id="KW-1133">Transmembrane helix</keyword>
<dbReference type="PANTHER" id="PTHR45923:SF20">
    <property type="entry name" value="PROTEIN ROOT HAIR DEFECTIVE 3 HOMOLOG 2"/>
    <property type="match status" value="1"/>
</dbReference>
<evidence type="ECO:0000313" key="4">
    <source>
        <dbReference type="Proteomes" id="UP001151529"/>
    </source>
</evidence>
<keyword evidence="4" id="KW-1185">Reference proteome</keyword>
<keyword evidence="1" id="KW-0472">Membrane</keyword>
<organism evidence="3 4">
    <name type="scientific">Salix viminalis</name>
    <name type="common">Common osier</name>
    <name type="synonym">Basket willow</name>
    <dbReference type="NCBI Taxonomy" id="40686"/>
    <lineage>
        <taxon>Eukaryota</taxon>
        <taxon>Viridiplantae</taxon>
        <taxon>Streptophyta</taxon>
        <taxon>Embryophyta</taxon>
        <taxon>Tracheophyta</taxon>
        <taxon>Spermatophyta</taxon>
        <taxon>Magnoliopsida</taxon>
        <taxon>eudicotyledons</taxon>
        <taxon>Gunneridae</taxon>
        <taxon>Pentapetalae</taxon>
        <taxon>rosids</taxon>
        <taxon>fabids</taxon>
        <taxon>Malpighiales</taxon>
        <taxon>Salicaceae</taxon>
        <taxon>Saliceae</taxon>
        <taxon>Salix</taxon>
    </lineage>
</organism>
<dbReference type="EMBL" id="JAPFFL010000018">
    <property type="protein sequence ID" value="KAJ6671927.1"/>
    <property type="molecule type" value="Genomic_DNA"/>
</dbReference>
<comment type="caution">
    <text evidence="3">The sequence shown here is derived from an EMBL/GenBank/DDBJ whole genome shotgun (WGS) entry which is preliminary data.</text>
</comment>
<dbReference type="Pfam" id="PF20428">
    <property type="entry name" value="Sey1_3HB"/>
    <property type="match status" value="1"/>
</dbReference>
<sequence length="217" mass="24006">MPMKHRFSQVFNLDKNSTPRVWNPEQNIDEIERNALSASLKILAVMAAIRLDNTEDQIEIVLSSSLMGAVPAEADAPDPLASNTWEEVSPNATLLTPAQCKLLWMQFKADIAYIVNQATSAQEARRQAKKVIKQILGLVAFAIMTLVSYWAMGTASNPEMAAGLRNVGKAMVHLMKDIGPEVLAILKDELPKALSFLGPQMVALIMALFKNMTERWQ</sequence>
<evidence type="ECO:0000313" key="3">
    <source>
        <dbReference type="EMBL" id="KAJ6671927.1"/>
    </source>
</evidence>
<dbReference type="GO" id="GO:0003924">
    <property type="term" value="F:GTPase activity"/>
    <property type="evidence" value="ECO:0007669"/>
    <property type="project" value="TreeGrafter"/>
</dbReference>
<dbReference type="InterPro" id="IPR046758">
    <property type="entry name" value="Sey1/RHD3-like_3HB"/>
</dbReference>
<evidence type="ECO:0000259" key="2">
    <source>
        <dbReference type="Pfam" id="PF20428"/>
    </source>
</evidence>
<reference evidence="3" key="2">
    <citation type="journal article" date="2023" name="Int. J. Mol. Sci.">
        <title>De Novo Assembly and Annotation of 11 Diverse Shrub Willow (Salix) Genomes Reveals Novel Gene Organization in Sex-Linked Regions.</title>
        <authorList>
            <person name="Hyden B."/>
            <person name="Feng K."/>
            <person name="Yates T.B."/>
            <person name="Jawdy S."/>
            <person name="Cereghino C."/>
            <person name="Smart L.B."/>
            <person name="Muchero W."/>
        </authorList>
    </citation>
    <scope>NUCLEOTIDE SEQUENCE [LARGE SCALE GENOMIC DNA]</scope>
    <source>
        <tissue evidence="3">Shoot tip</tissue>
    </source>
</reference>
<dbReference type="GO" id="GO:0016320">
    <property type="term" value="P:endoplasmic reticulum membrane fusion"/>
    <property type="evidence" value="ECO:0007669"/>
    <property type="project" value="TreeGrafter"/>
</dbReference>
<reference evidence="3" key="1">
    <citation type="submission" date="2022-11" db="EMBL/GenBank/DDBJ databases">
        <authorList>
            <person name="Hyden B.L."/>
            <person name="Feng K."/>
            <person name="Yates T."/>
            <person name="Jawdy S."/>
            <person name="Smart L.B."/>
            <person name="Muchero W."/>
        </authorList>
    </citation>
    <scope>NUCLEOTIDE SEQUENCE</scope>
    <source>
        <tissue evidence="3">Shoot tip</tissue>
    </source>
</reference>
<dbReference type="Proteomes" id="UP001151529">
    <property type="component" value="Chromosome 12"/>
</dbReference>
<feature type="domain" description="Sey1/RHD3-like three-helix bundle" evidence="2">
    <location>
        <begin position="2"/>
        <end position="145"/>
    </location>
</feature>
<proteinExistence type="predicted"/>
<protein>
    <submittedName>
        <fullName evidence="3">PROTEIN SEY1</fullName>
    </submittedName>
</protein>
<dbReference type="PANTHER" id="PTHR45923">
    <property type="entry name" value="PROTEIN SEY1"/>
    <property type="match status" value="1"/>
</dbReference>
<dbReference type="OrthoDB" id="963860at2759"/>
<keyword evidence="1" id="KW-0812">Transmembrane</keyword>
<dbReference type="AlphaFoldDB" id="A0A9Q0SC14"/>
<name>A0A9Q0SC14_SALVM</name>
<accession>A0A9Q0SC14</accession>